<dbReference type="WBParaSite" id="nRc.2.0.1.t13168-RA">
    <property type="protein sequence ID" value="nRc.2.0.1.t13168-RA"/>
    <property type="gene ID" value="nRc.2.0.1.g13168"/>
</dbReference>
<evidence type="ECO:0000259" key="1">
    <source>
        <dbReference type="Pfam" id="PF16178"/>
    </source>
</evidence>
<organism evidence="2 3">
    <name type="scientific">Romanomermis culicivorax</name>
    <name type="common">Nematode worm</name>
    <dbReference type="NCBI Taxonomy" id="13658"/>
    <lineage>
        <taxon>Eukaryota</taxon>
        <taxon>Metazoa</taxon>
        <taxon>Ecdysozoa</taxon>
        <taxon>Nematoda</taxon>
        <taxon>Enoplea</taxon>
        <taxon>Dorylaimia</taxon>
        <taxon>Mermithida</taxon>
        <taxon>Mermithoidea</taxon>
        <taxon>Mermithidae</taxon>
        <taxon>Romanomermis</taxon>
    </lineage>
</organism>
<dbReference type="GO" id="GO:0005254">
    <property type="term" value="F:chloride channel activity"/>
    <property type="evidence" value="ECO:0007669"/>
    <property type="project" value="TreeGrafter"/>
</dbReference>
<dbReference type="GO" id="GO:0046983">
    <property type="term" value="F:protein dimerization activity"/>
    <property type="evidence" value="ECO:0007669"/>
    <property type="project" value="InterPro"/>
</dbReference>
<dbReference type="Proteomes" id="UP000887565">
    <property type="component" value="Unplaced"/>
</dbReference>
<dbReference type="PANTHER" id="PTHR12308:SF84">
    <property type="entry name" value="ANOCTAMIN"/>
    <property type="match status" value="1"/>
</dbReference>
<dbReference type="Pfam" id="PF16178">
    <property type="entry name" value="Anoct_dimer"/>
    <property type="match status" value="1"/>
</dbReference>
<name>A0A915IH28_ROMCU</name>
<dbReference type="PANTHER" id="PTHR12308">
    <property type="entry name" value="ANOCTAMIN"/>
    <property type="match status" value="1"/>
</dbReference>
<protein>
    <submittedName>
        <fullName evidence="3">Anoctamin dimerisation domain-containing protein</fullName>
    </submittedName>
</protein>
<evidence type="ECO:0000313" key="2">
    <source>
        <dbReference type="Proteomes" id="UP000887565"/>
    </source>
</evidence>
<dbReference type="InterPro" id="IPR007632">
    <property type="entry name" value="Anoctamin"/>
</dbReference>
<evidence type="ECO:0000313" key="3">
    <source>
        <dbReference type="WBParaSite" id="nRc.2.0.1.t13168-RA"/>
    </source>
</evidence>
<dbReference type="InterPro" id="IPR032394">
    <property type="entry name" value="Anoct_dimer"/>
</dbReference>
<feature type="domain" description="Anoctamin dimerisation" evidence="1">
    <location>
        <begin position="31"/>
        <end position="223"/>
    </location>
</feature>
<dbReference type="GO" id="GO:0005886">
    <property type="term" value="C:plasma membrane"/>
    <property type="evidence" value="ECO:0007669"/>
    <property type="project" value="TreeGrafter"/>
</dbReference>
<dbReference type="AlphaFoldDB" id="A0A915IH28"/>
<proteinExistence type="predicted"/>
<keyword evidence="2" id="KW-1185">Reference proteome</keyword>
<sequence>MEENQDPERQSGAQNGKHSLSTSILNHHGCYMSDGKRKIDFIMAYVLADHHSAAVVENLDTEKRRHYFLDNVLKEGLELESEEVHDSKEVILFIKVHVPFETLCKWAHILKMEMPLKIRDENRRHAIEERGSLYTWWQKTFHFYHCSTIGRENFEVLATDEKVYHPFDDKDLEKFDIGSDRENFFPDRFRQEIAWEALQQARNDPEDEKLRGIEALVEEKLFCLPLVDESFGKSGFTGDREINFYTLQIIEKNDHQNLLLL</sequence>
<reference evidence="3" key="1">
    <citation type="submission" date="2022-11" db="UniProtKB">
        <authorList>
            <consortium name="WormBaseParasite"/>
        </authorList>
    </citation>
    <scope>IDENTIFICATION</scope>
</reference>
<accession>A0A915IH28</accession>